<evidence type="ECO:0000259" key="1">
    <source>
        <dbReference type="SMART" id="SM00955"/>
    </source>
</evidence>
<feature type="domain" description="RNB" evidence="1">
    <location>
        <begin position="48"/>
        <end position="354"/>
    </location>
</feature>
<dbReference type="Proteomes" id="UP000294194">
    <property type="component" value="Unassembled WGS sequence"/>
</dbReference>
<dbReference type="GO" id="GO:0006402">
    <property type="term" value="P:mRNA catabolic process"/>
    <property type="evidence" value="ECO:0007669"/>
    <property type="project" value="TreeGrafter"/>
</dbReference>
<dbReference type="AlphaFoldDB" id="A0A4Q9GVZ6"/>
<dbReference type="InterPro" id="IPR040596">
    <property type="entry name" value="RNase_II_C_S1"/>
</dbReference>
<sequence>MPTPSLRLARAATGELAAALAAIPIELGLPRDFPAEVLAAVPSPALPELDLTHLEFVTVDPQGATDLDQAFLLERAGDGYRVYYAIANLAAFVQPGGPIDVEARRRGQTIYAPDGRIPLHPPEISEDAASLLAGVDRGAYVWDFELDTAASVTSFSVRLATIRSRMQLTYETVDIPLLGEIGEKRIALERARGGASLTLPETEIVESNGTYTLVRRRPLRAEAWNAQLSLLTGMAAAELMLGAGVGILRTMPPAPAEAVDEFRLRARALGHPWREDMPYGDFLRSLDLNDPAQLAIMHAAASLFRGAGYTVFDGSAPGVTTQAAVAAPYAHATAPLRRLVDRFVLAACEAISAGRPVPEWVRGALPSLPSLMSASGALAGQVDRLAIDTVEAALLAPSIGAIFDATVISARATSGTIQLLSPAVSASCDGALVAGSRISARLDIADVATATVRFTAIQDAAAPGSP</sequence>
<gene>
    <name evidence="2" type="ORF">EYE40_02570</name>
</gene>
<name>A0A4Q9GVZ6_9MICO</name>
<evidence type="ECO:0000313" key="2">
    <source>
        <dbReference type="EMBL" id="TBN56370.1"/>
    </source>
</evidence>
<proteinExistence type="predicted"/>
<evidence type="ECO:0000313" key="3">
    <source>
        <dbReference type="Proteomes" id="UP000294194"/>
    </source>
</evidence>
<dbReference type="Pfam" id="PF18614">
    <property type="entry name" value="RNase_II_C_S1"/>
    <property type="match status" value="1"/>
</dbReference>
<dbReference type="InterPro" id="IPR012340">
    <property type="entry name" value="NA-bd_OB-fold"/>
</dbReference>
<dbReference type="SUPFAM" id="SSF50249">
    <property type="entry name" value="Nucleic acid-binding proteins"/>
    <property type="match status" value="1"/>
</dbReference>
<organism evidence="2 3">
    <name type="scientific">Glaciihabitans arcticus</name>
    <dbReference type="NCBI Taxonomy" id="2668039"/>
    <lineage>
        <taxon>Bacteria</taxon>
        <taxon>Bacillati</taxon>
        <taxon>Actinomycetota</taxon>
        <taxon>Actinomycetes</taxon>
        <taxon>Micrococcales</taxon>
        <taxon>Microbacteriaceae</taxon>
        <taxon>Glaciihabitans</taxon>
    </lineage>
</organism>
<dbReference type="PANTHER" id="PTHR23355:SF42">
    <property type="entry name" value="RIBONUCLEASE II, CHLOROPLASTIC_MITOCHONDRIAL"/>
    <property type="match status" value="1"/>
</dbReference>
<dbReference type="SMART" id="SM00955">
    <property type="entry name" value="RNB"/>
    <property type="match status" value="1"/>
</dbReference>
<comment type="caution">
    <text evidence="2">The sequence shown here is derived from an EMBL/GenBank/DDBJ whole genome shotgun (WGS) entry which is preliminary data.</text>
</comment>
<accession>A0A4Q9GVZ6</accession>
<dbReference type="PANTHER" id="PTHR23355">
    <property type="entry name" value="RIBONUCLEASE"/>
    <property type="match status" value="1"/>
</dbReference>
<dbReference type="InterPro" id="IPR050180">
    <property type="entry name" value="RNR_Ribonuclease"/>
</dbReference>
<protein>
    <submittedName>
        <fullName evidence="2">RNB domain-containing ribonuclease</fullName>
    </submittedName>
</protein>
<dbReference type="GO" id="GO:0000175">
    <property type="term" value="F:3'-5'-RNA exonuclease activity"/>
    <property type="evidence" value="ECO:0007669"/>
    <property type="project" value="TreeGrafter"/>
</dbReference>
<dbReference type="GO" id="GO:0000932">
    <property type="term" value="C:P-body"/>
    <property type="evidence" value="ECO:0007669"/>
    <property type="project" value="TreeGrafter"/>
</dbReference>
<dbReference type="RefSeq" id="WP_130980480.1">
    <property type="nucleotide sequence ID" value="NZ_SISG01000001.1"/>
</dbReference>
<dbReference type="EMBL" id="SISG01000001">
    <property type="protein sequence ID" value="TBN56370.1"/>
    <property type="molecule type" value="Genomic_DNA"/>
</dbReference>
<dbReference type="InterPro" id="IPR001900">
    <property type="entry name" value="RNase_II/R"/>
</dbReference>
<dbReference type="GO" id="GO:0003723">
    <property type="term" value="F:RNA binding"/>
    <property type="evidence" value="ECO:0007669"/>
    <property type="project" value="InterPro"/>
</dbReference>
<dbReference type="Pfam" id="PF00773">
    <property type="entry name" value="RNB"/>
    <property type="match status" value="1"/>
</dbReference>
<reference evidence="3" key="1">
    <citation type="submission" date="2019-02" db="EMBL/GenBank/DDBJ databases">
        <title>Glaciihabitans arcticus sp. nov., a psychrotolerant bacterium isolated from polar soil.</title>
        <authorList>
            <person name="Dahal R.H."/>
        </authorList>
    </citation>
    <scope>NUCLEOTIDE SEQUENCE [LARGE SCALE GENOMIC DNA]</scope>
    <source>
        <strain evidence="3">RP-3-7</strain>
    </source>
</reference>
<keyword evidence="3" id="KW-1185">Reference proteome</keyword>